<keyword evidence="5 10" id="KW-0378">Hydrolase</keyword>
<evidence type="ECO:0000313" key="12">
    <source>
        <dbReference type="EMBL" id="SEO79293.1"/>
    </source>
</evidence>
<evidence type="ECO:0000256" key="3">
    <source>
        <dbReference type="ARBA" id="ARBA00022723"/>
    </source>
</evidence>
<name>A0A1H8SM68_9BACI</name>
<dbReference type="InterPro" id="IPR002637">
    <property type="entry name" value="RdgB/HAM1"/>
</dbReference>
<dbReference type="FunFam" id="3.90.950.10:FF:000001">
    <property type="entry name" value="dITP/XTP pyrophosphatase"/>
    <property type="match status" value="1"/>
</dbReference>
<dbReference type="InterPro" id="IPR020922">
    <property type="entry name" value="dITP/XTP_pyrophosphatase"/>
</dbReference>
<dbReference type="InterPro" id="IPR029001">
    <property type="entry name" value="ITPase-like_fam"/>
</dbReference>
<accession>A0A1H8SM68</accession>
<dbReference type="Pfam" id="PF01725">
    <property type="entry name" value="Ham1p_like"/>
    <property type="match status" value="1"/>
</dbReference>
<evidence type="ECO:0000256" key="10">
    <source>
        <dbReference type="HAMAP-Rule" id="MF_01405"/>
    </source>
</evidence>
<reference evidence="12 13" key="1">
    <citation type="submission" date="2016-10" db="EMBL/GenBank/DDBJ databases">
        <authorList>
            <person name="de Groot N.N."/>
        </authorList>
    </citation>
    <scope>NUCLEOTIDE SEQUENCE [LARGE SCALE GENOMIC DNA]</scope>
    <source>
        <strain evidence="12 13">CGMCC 1.10434</strain>
    </source>
</reference>
<keyword evidence="6 10" id="KW-0460">Magnesium</keyword>
<dbReference type="HAMAP" id="MF_01405">
    <property type="entry name" value="Non_canon_purine_NTPase"/>
    <property type="match status" value="1"/>
</dbReference>
<evidence type="ECO:0000256" key="6">
    <source>
        <dbReference type="ARBA" id="ARBA00022842"/>
    </source>
</evidence>
<dbReference type="GO" id="GO:0017111">
    <property type="term" value="F:ribonucleoside triphosphate phosphatase activity"/>
    <property type="evidence" value="ECO:0007669"/>
    <property type="project" value="InterPro"/>
</dbReference>
<evidence type="ECO:0000256" key="9">
    <source>
        <dbReference type="ARBA" id="ARBA00052017"/>
    </source>
</evidence>
<dbReference type="CDD" id="cd00515">
    <property type="entry name" value="HAM1"/>
    <property type="match status" value="1"/>
</dbReference>
<keyword evidence="13" id="KW-1185">Reference proteome</keyword>
<dbReference type="EC" id="3.6.1.66" evidence="10"/>
<comment type="function">
    <text evidence="10">Pyrophosphatase that catalyzes the hydrolysis of nucleoside triphosphates to their monophosphate derivatives, with a high preference for the non-canonical purine nucleotides XTP (xanthosine triphosphate), dITP (deoxyinosine triphosphate) and ITP. Seems to function as a house-cleaning enzyme that removes non-canonical purine nucleotides from the nucleotide pool, thus preventing their incorporation into DNA/RNA and avoiding chromosomal lesions.</text>
</comment>
<sequence>MNKILIATKNKGKVNDFKGLFGAKNIEVISLLDLAEPIADIEETGQTFAENATLKAETIAKQLQLPVIADDSGLEIAALKGEPGVYSARYAGIEKNDQRNIDKVLENMADVKQEDRAAQFVCALALAIPGQETVIKHGYCKGFITTTQIGKNGFGYDPIFQPEGYDVTMAQLKPEEKNAISHRGNALKELAAWLAIN</sequence>
<dbReference type="SUPFAM" id="SSF52972">
    <property type="entry name" value="ITPase-like"/>
    <property type="match status" value="1"/>
</dbReference>
<comment type="catalytic activity">
    <reaction evidence="9 10">
        <text>XTP + H2O = XMP + diphosphate + H(+)</text>
        <dbReference type="Rhea" id="RHEA:28610"/>
        <dbReference type="ChEBI" id="CHEBI:15377"/>
        <dbReference type="ChEBI" id="CHEBI:15378"/>
        <dbReference type="ChEBI" id="CHEBI:33019"/>
        <dbReference type="ChEBI" id="CHEBI:57464"/>
        <dbReference type="ChEBI" id="CHEBI:61314"/>
        <dbReference type="EC" id="3.6.1.66"/>
    </reaction>
</comment>
<dbReference type="PANTHER" id="PTHR11067:SF9">
    <property type="entry name" value="INOSINE TRIPHOSPHATE PYROPHOSPHATASE"/>
    <property type="match status" value="1"/>
</dbReference>
<proteinExistence type="inferred from homology"/>
<feature type="binding site" evidence="10">
    <location>
        <position position="42"/>
    </location>
    <ligand>
        <name>Mg(2+)</name>
        <dbReference type="ChEBI" id="CHEBI:18420"/>
    </ligand>
</feature>
<dbReference type="GO" id="GO:0009117">
    <property type="term" value="P:nucleotide metabolic process"/>
    <property type="evidence" value="ECO:0007669"/>
    <property type="project" value="UniProtKB-KW"/>
</dbReference>
<dbReference type="GO" id="GO:0036220">
    <property type="term" value="F:ITP diphosphatase activity"/>
    <property type="evidence" value="ECO:0007669"/>
    <property type="project" value="UniProtKB-UniRule"/>
</dbReference>
<evidence type="ECO:0000313" key="13">
    <source>
        <dbReference type="Proteomes" id="UP000199300"/>
    </source>
</evidence>
<dbReference type="RefSeq" id="WP_091499842.1">
    <property type="nucleotide sequence ID" value="NZ_FODJ01000013.1"/>
</dbReference>
<dbReference type="GO" id="GO:0005829">
    <property type="term" value="C:cytosol"/>
    <property type="evidence" value="ECO:0007669"/>
    <property type="project" value="TreeGrafter"/>
</dbReference>
<comment type="similarity">
    <text evidence="1 10 11">Belongs to the HAM1 NTPase family.</text>
</comment>
<feature type="binding site" evidence="10">
    <location>
        <begin position="182"/>
        <end position="183"/>
    </location>
    <ligand>
        <name>substrate</name>
    </ligand>
</feature>
<evidence type="ECO:0000256" key="1">
    <source>
        <dbReference type="ARBA" id="ARBA00008023"/>
    </source>
</evidence>
<comment type="cofactor">
    <cofactor evidence="10">
        <name>Mg(2+)</name>
        <dbReference type="ChEBI" id="CHEBI:18420"/>
    </cofactor>
    <text evidence="10">Binds 1 Mg(2+) ion per subunit.</text>
</comment>
<feature type="binding site" evidence="10">
    <location>
        <position position="72"/>
    </location>
    <ligand>
        <name>substrate</name>
    </ligand>
</feature>
<comment type="subunit">
    <text evidence="2 10">Homodimer.</text>
</comment>
<evidence type="ECO:0000256" key="11">
    <source>
        <dbReference type="RuleBase" id="RU003781"/>
    </source>
</evidence>
<dbReference type="Proteomes" id="UP000199300">
    <property type="component" value="Unassembled WGS sequence"/>
</dbReference>
<dbReference type="PANTHER" id="PTHR11067">
    <property type="entry name" value="INOSINE TRIPHOSPHATE PYROPHOSPHATASE/HAM1 PROTEIN"/>
    <property type="match status" value="1"/>
</dbReference>
<protein>
    <recommendedName>
        <fullName evidence="10">dITP/XTP pyrophosphatase</fullName>
        <ecNumber evidence="10">3.6.1.66</ecNumber>
    </recommendedName>
    <alternativeName>
        <fullName evidence="10">Non-canonical purine NTP pyrophosphatase</fullName>
    </alternativeName>
    <alternativeName>
        <fullName evidence="10">Non-standard purine NTP pyrophosphatase</fullName>
    </alternativeName>
    <alternativeName>
        <fullName evidence="10">Nucleoside-triphosphate diphosphatase</fullName>
    </alternativeName>
    <alternativeName>
        <fullName evidence="10">Nucleoside-triphosphate pyrophosphatase</fullName>
        <shortName evidence="10">NTPase</shortName>
    </alternativeName>
</protein>
<dbReference type="GO" id="GO:0000166">
    <property type="term" value="F:nucleotide binding"/>
    <property type="evidence" value="ECO:0007669"/>
    <property type="project" value="UniProtKB-KW"/>
</dbReference>
<feature type="binding site" evidence="10">
    <location>
        <begin position="8"/>
        <end position="13"/>
    </location>
    <ligand>
        <name>substrate</name>
    </ligand>
</feature>
<feature type="binding site" evidence="10">
    <location>
        <position position="177"/>
    </location>
    <ligand>
        <name>substrate</name>
    </ligand>
</feature>
<evidence type="ECO:0000256" key="5">
    <source>
        <dbReference type="ARBA" id="ARBA00022801"/>
    </source>
</evidence>
<evidence type="ECO:0000256" key="2">
    <source>
        <dbReference type="ARBA" id="ARBA00011738"/>
    </source>
</evidence>
<dbReference type="NCBIfam" id="NF011397">
    <property type="entry name" value="PRK14822.1"/>
    <property type="match status" value="1"/>
</dbReference>
<keyword evidence="7 10" id="KW-0546">Nucleotide metabolism</keyword>
<evidence type="ECO:0000256" key="4">
    <source>
        <dbReference type="ARBA" id="ARBA00022741"/>
    </source>
</evidence>
<feature type="binding site" evidence="10">
    <location>
        <position position="71"/>
    </location>
    <ligand>
        <name>Mg(2+)</name>
        <dbReference type="ChEBI" id="CHEBI:18420"/>
    </ligand>
</feature>
<dbReference type="STRING" id="872970.SAMN04488134_11323"/>
<feature type="active site" description="Proton acceptor" evidence="10">
    <location>
        <position position="71"/>
    </location>
</feature>
<dbReference type="NCBIfam" id="TIGR00042">
    <property type="entry name" value="RdgB/HAM1 family non-canonical purine NTP pyrophosphatase"/>
    <property type="match status" value="1"/>
</dbReference>
<evidence type="ECO:0000256" key="8">
    <source>
        <dbReference type="ARBA" id="ARBA00051875"/>
    </source>
</evidence>
<evidence type="ECO:0000256" key="7">
    <source>
        <dbReference type="ARBA" id="ARBA00023080"/>
    </source>
</evidence>
<feature type="binding site" evidence="10">
    <location>
        <begin position="154"/>
        <end position="157"/>
    </location>
    <ligand>
        <name>substrate</name>
    </ligand>
</feature>
<dbReference type="EMBL" id="FODJ01000013">
    <property type="protein sequence ID" value="SEO79293.1"/>
    <property type="molecule type" value="Genomic_DNA"/>
</dbReference>
<dbReference type="GO" id="GO:0046872">
    <property type="term" value="F:metal ion binding"/>
    <property type="evidence" value="ECO:0007669"/>
    <property type="project" value="UniProtKB-KW"/>
</dbReference>
<dbReference type="AlphaFoldDB" id="A0A1H8SM68"/>
<comment type="catalytic activity">
    <reaction evidence="8 10">
        <text>dITP + H2O = dIMP + diphosphate + H(+)</text>
        <dbReference type="Rhea" id="RHEA:28342"/>
        <dbReference type="ChEBI" id="CHEBI:15377"/>
        <dbReference type="ChEBI" id="CHEBI:15378"/>
        <dbReference type="ChEBI" id="CHEBI:33019"/>
        <dbReference type="ChEBI" id="CHEBI:61194"/>
        <dbReference type="ChEBI" id="CHEBI:61382"/>
        <dbReference type="EC" id="3.6.1.66"/>
    </reaction>
</comment>
<dbReference type="GO" id="GO:0009146">
    <property type="term" value="P:purine nucleoside triphosphate catabolic process"/>
    <property type="evidence" value="ECO:0007669"/>
    <property type="project" value="UniProtKB-UniRule"/>
</dbReference>
<keyword evidence="3 10" id="KW-0479">Metal-binding</keyword>
<dbReference type="GO" id="GO:0036222">
    <property type="term" value="F:XTP diphosphatase activity"/>
    <property type="evidence" value="ECO:0007669"/>
    <property type="project" value="UniProtKB-UniRule"/>
</dbReference>
<gene>
    <name evidence="12" type="ORF">SAMN04488134_11323</name>
</gene>
<comment type="catalytic activity">
    <reaction evidence="10">
        <text>ITP + H2O = IMP + diphosphate + H(+)</text>
        <dbReference type="Rhea" id="RHEA:29399"/>
        <dbReference type="ChEBI" id="CHEBI:15377"/>
        <dbReference type="ChEBI" id="CHEBI:15378"/>
        <dbReference type="ChEBI" id="CHEBI:33019"/>
        <dbReference type="ChEBI" id="CHEBI:58053"/>
        <dbReference type="ChEBI" id="CHEBI:61402"/>
        <dbReference type="EC" id="3.6.1.66"/>
    </reaction>
</comment>
<dbReference type="GO" id="GO:0035870">
    <property type="term" value="F:dITP diphosphatase activity"/>
    <property type="evidence" value="ECO:0007669"/>
    <property type="project" value="UniProtKB-UniRule"/>
</dbReference>
<keyword evidence="4 10" id="KW-0547">Nucleotide-binding</keyword>
<organism evidence="12 13">
    <name type="scientific">Amphibacillus marinus</name>
    <dbReference type="NCBI Taxonomy" id="872970"/>
    <lineage>
        <taxon>Bacteria</taxon>
        <taxon>Bacillati</taxon>
        <taxon>Bacillota</taxon>
        <taxon>Bacilli</taxon>
        <taxon>Bacillales</taxon>
        <taxon>Bacillaceae</taxon>
        <taxon>Amphibacillus</taxon>
    </lineage>
</organism>
<dbReference type="Gene3D" id="3.90.950.10">
    <property type="match status" value="1"/>
</dbReference>
<dbReference type="OrthoDB" id="9807456at2"/>